<protein>
    <submittedName>
        <fullName evidence="2">Reverse transcriptase</fullName>
    </submittedName>
</protein>
<keyword evidence="2" id="KW-0548">Nucleotidyltransferase</keyword>
<keyword evidence="2" id="KW-0808">Transferase</keyword>
<dbReference type="PANTHER" id="PTHR33064">
    <property type="entry name" value="POL PROTEIN"/>
    <property type="match status" value="1"/>
</dbReference>
<sequence length="424" mass="47923">QRLVHNVLYGFLKISRSGDARTTTDAFQTGIADDPDRGSVLGRRSYIDDIMIAAESVEDLLEACDKRNLSISVVKSFWSMDKVGYLGRRVSLGGLEANPKDLKSLSDLPFPRSLRSMQSFLGSLNYYSRFIDDYAIYASVLHELREVEIAELEKRSDVRKIMDQNDPIARDNSPLELRLAEPLDDRWIRAHRAFTTLKTKIATTPILRHFDETRTPVVIVYASDWAISTSLTQEHDGIYHPVAFASRTLKTNELNYNVTKRRILDLYYNLLVGREIRVLTRHSTLVWLFKSTGLQGRLGQWSTHLAPWTLEVTKCTKGKDEILGAIASSIKLRANMDDALTNIAPRKEPKRRIQTPILTVDREEELWVVSCDGSARVKHGGGAFSAIVWSLHGWEVVKARSSYLESLAVNEAEYNGLILGLGML</sequence>
<evidence type="ECO:0000313" key="2">
    <source>
        <dbReference type="EMBL" id="OWZ04916.1"/>
    </source>
</evidence>
<dbReference type="InterPro" id="IPR043502">
    <property type="entry name" value="DNA/RNA_pol_sf"/>
</dbReference>
<dbReference type="Gene3D" id="3.30.70.270">
    <property type="match status" value="2"/>
</dbReference>
<dbReference type="Pfam" id="PF17919">
    <property type="entry name" value="RT_RNaseH_2"/>
    <property type="match status" value="1"/>
</dbReference>
<evidence type="ECO:0000313" key="3">
    <source>
        <dbReference type="Proteomes" id="UP000198211"/>
    </source>
</evidence>
<reference evidence="3" key="1">
    <citation type="submission" date="2017-03" db="EMBL/GenBank/DDBJ databases">
        <title>Phytopthora megakarya and P. palmivora, two closely related causual agents of cacao black pod achieved similar genome size and gene model numbers by different mechanisms.</title>
        <authorList>
            <person name="Ali S."/>
            <person name="Shao J."/>
            <person name="Larry D.J."/>
            <person name="Kronmiller B."/>
            <person name="Shen D."/>
            <person name="Strem M.D."/>
            <person name="Melnick R.L."/>
            <person name="Guiltinan M.J."/>
            <person name="Tyler B.M."/>
            <person name="Meinhardt L.W."/>
            <person name="Bailey B.A."/>
        </authorList>
    </citation>
    <scope>NUCLEOTIDE SEQUENCE [LARGE SCALE GENOMIC DNA]</scope>
    <source>
        <strain evidence="3">zdho120</strain>
    </source>
</reference>
<accession>A0A225VH28</accession>
<dbReference type="AlphaFoldDB" id="A0A225VH28"/>
<name>A0A225VH28_9STRA</name>
<comment type="caution">
    <text evidence="2">The sequence shown here is derived from an EMBL/GenBank/DDBJ whole genome shotgun (WGS) entry which is preliminary data.</text>
</comment>
<gene>
    <name evidence="2" type="ORF">PHMEG_00023093</name>
</gene>
<dbReference type="InterPro" id="IPR043128">
    <property type="entry name" value="Rev_trsase/Diguanyl_cyclase"/>
</dbReference>
<proteinExistence type="predicted"/>
<feature type="non-terminal residue" evidence="2">
    <location>
        <position position="1"/>
    </location>
</feature>
<dbReference type="SUPFAM" id="SSF56672">
    <property type="entry name" value="DNA/RNA polymerases"/>
    <property type="match status" value="1"/>
</dbReference>
<dbReference type="STRING" id="4795.A0A225VH28"/>
<organism evidence="2 3">
    <name type="scientific">Phytophthora megakarya</name>
    <dbReference type="NCBI Taxonomy" id="4795"/>
    <lineage>
        <taxon>Eukaryota</taxon>
        <taxon>Sar</taxon>
        <taxon>Stramenopiles</taxon>
        <taxon>Oomycota</taxon>
        <taxon>Peronosporomycetes</taxon>
        <taxon>Peronosporales</taxon>
        <taxon>Peronosporaceae</taxon>
        <taxon>Phytophthora</taxon>
    </lineage>
</organism>
<dbReference type="Proteomes" id="UP000198211">
    <property type="component" value="Unassembled WGS sequence"/>
</dbReference>
<dbReference type="EMBL" id="NBNE01004708">
    <property type="protein sequence ID" value="OWZ04916.1"/>
    <property type="molecule type" value="Genomic_DNA"/>
</dbReference>
<dbReference type="InterPro" id="IPR041577">
    <property type="entry name" value="RT_RNaseH_2"/>
</dbReference>
<dbReference type="GO" id="GO:0003964">
    <property type="term" value="F:RNA-directed DNA polymerase activity"/>
    <property type="evidence" value="ECO:0007669"/>
    <property type="project" value="UniProtKB-KW"/>
</dbReference>
<dbReference type="OrthoDB" id="2286242at2759"/>
<keyword evidence="3" id="KW-1185">Reference proteome</keyword>
<dbReference type="PANTHER" id="PTHR33064:SF37">
    <property type="entry name" value="RIBONUCLEASE H"/>
    <property type="match status" value="1"/>
</dbReference>
<dbReference type="InterPro" id="IPR051320">
    <property type="entry name" value="Viral_Replic_Matur_Polypro"/>
</dbReference>
<feature type="domain" description="Reverse transcriptase/retrotransposon-derived protein RNase H-like" evidence="1">
    <location>
        <begin position="191"/>
        <end position="268"/>
    </location>
</feature>
<keyword evidence="2" id="KW-0695">RNA-directed DNA polymerase</keyword>
<evidence type="ECO:0000259" key="1">
    <source>
        <dbReference type="Pfam" id="PF17919"/>
    </source>
</evidence>